<keyword evidence="3" id="KW-0812">Transmembrane</keyword>
<dbReference type="ExpressionAtlas" id="A0A2K3LHJ5">
    <property type="expression patterns" value="baseline"/>
</dbReference>
<feature type="non-terminal residue" evidence="5">
    <location>
        <position position="201"/>
    </location>
</feature>
<dbReference type="STRING" id="57577.A0A2K3LHJ5"/>
<accession>A0A2K3LHJ5</accession>
<evidence type="ECO:0000259" key="4">
    <source>
        <dbReference type="Pfam" id="PF02705"/>
    </source>
</evidence>
<evidence type="ECO:0000313" key="6">
    <source>
        <dbReference type="Proteomes" id="UP000236291"/>
    </source>
</evidence>
<evidence type="ECO:0000256" key="3">
    <source>
        <dbReference type="SAM" id="Phobius"/>
    </source>
</evidence>
<dbReference type="Proteomes" id="UP000236291">
    <property type="component" value="Unassembled WGS sequence"/>
</dbReference>
<dbReference type="PANTHER" id="PTHR30540:SF95">
    <property type="entry name" value="POTASSIUM TRANSPORTER 10"/>
    <property type="match status" value="1"/>
</dbReference>
<comment type="subcellular location">
    <subcellularLocation>
        <location evidence="1">Cell membrane</location>
        <topology evidence="1">Multi-pass membrane protein</topology>
    </subcellularLocation>
</comment>
<evidence type="ECO:0000313" key="5">
    <source>
        <dbReference type="EMBL" id="PNX78010.1"/>
    </source>
</evidence>
<dbReference type="EMBL" id="ASHM01033329">
    <property type="protein sequence ID" value="PNX78010.1"/>
    <property type="molecule type" value="Genomic_DNA"/>
</dbReference>
<feature type="transmembrane region" description="Helical" evidence="3">
    <location>
        <begin position="42"/>
        <end position="63"/>
    </location>
</feature>
<feature type="domain" description="K+ potassium transporter integral membrane" evidence="4">
    <location>
        <begin position="102"/>
        <end position="201"/>
    </location>
</feature>
<name>A0A2K3LHJ5_TRIPR</name>
<evidence type="ECO:0000256" key="2">
    <source>
        <dbReference type="ARBA" id="ARBA00008440"/>
    </source>
</evidence>
<comment type="caution">
    <text evidence="5">The sequence shown here is derived from an EMBL/GenBank/DDBJ whole genome shotgun (WGS) entry which is preliminary data.</text>
</comment>
<dbReference type="PANTHER" id="PTHR30540">
    <property type="entry name" value="OSMOTIC STRESS POTASSIUM TRANSPORTER"/>
    <property type="match status" value="1"/>
</dbReference>
<dbReference type="InterPro" id="IPR003855">
    <property type="entry name" value="K+_transporter"/>
</dbReference>
<gene>
    <name evidence="5" type="ORF">L195_g033983</name>
</gene>
<comment type="similarity">
    <text evidence="2">Belongs to the HAK/KUP transporter (TC 2.A.72.3) family.</text>
</comment>
<dbReference type="GO" id="GO:0015079">
    <property type="term" value="F:potassium ion transmembrane transporter activity"/>
    <property type="evidence" value="ECO:0007669"/>
    <property type="project" value="InterPro"/>
</dbReference>
<dbReference type="GO" id="GO:0005886">
    <property type="term" value="C:plasma membrane"/>
    <property type="evidence" value="ECO:0007669"/>
    <property type="project" value="UniProtKB-SubCell"/>
</dbReference>
<keyword evidence="3" id="KW-1133">Transmembrane helix</keyword>
<feature type="transmembrane region" description="Helical" evidence="3">
    <location>
        <begin position="134"/>
        <end position="152"/>
    </location>
</feature>
<keyword evidence="3" id="KW-0472">Membrane</keyword>
<reference evidence="5 6" key="1">
    <citation type="journal article" date="2014" name="Am. J. Bot.">
        <title>Genome assembly and annotation for red clover (Trifolium pratense; Fabaceae).</title>
        <authorList>
            <person name="Istvanek J."/>
            <person name="Jaros M."/>
            <person name="Krenek A."/>
            <person name="Repkova J."/>
        </authorList>
    </citation>
    <scope>NUCLEOTIDE SEQUENCE [LARGE SCALE GENOMIC DNA]</scope>
    <source>
        <strain evidence="6">cv. Tatra</strain>
        <tissue evidence="5">Young leaves</tissue>
    </source>
</reference>
<sequence>MPNQHHTDEELTTYSRTTSLEKSFAAKTQRWLEGRSFIKKTILVLVLVGTCMVIGDGILTPAISVLSAVGGIKVNRSEVDNDVVVIVAVVILVGLFSMQRYGIYNISKFGGSVLKAFSPLYMYRYLRYGGKDNWLSLGGVLLSITGTEALFADLANFPVSSVQIAFTLVVFPCLLLAYSGQAAYLVNNLNHSQDVFYRCIP</sequence>
<dbReference type="AlphaFoldDB" id="A0A2K3LHJ5"/>
<feature type="transmembrane region" description="Helical" evidence="3">
    <location>
        <begin position="83"/>
        <end position="103"/>
    </location>
</feature>
<feature type="transmembrane region" description="Helical" evidence="3">
    <location>
        <begin position="164"/>
        <end position="186"/>
    </location>
</feature>
<dbReference type="InterPro" id="IPR053951">
    <property type="entry name" value="K_trans_N"/>
</dbReference>
<reference evidence="5 6" key="2">
    <citation type="journal article" date="2017" name="Front. Plant Sci.">
        <title>Gene Classification and Mining of Molecular Markers Useful in Red Clover (Trifolium pratense) Breeding.</title>
        <authorList>
            <person name="Istvanek J."/>
            <person name="Dluhosova J."/>
            <person name="Dluhos P."/>
            <person name="Patkova L."/>
            <person name="Nedelnik J."/>
            <person name="Repkova J."/>
        </authorList>
    </citation>
    <scope>NUCLEOTIDE SEQUENCE [LARGE SCALE GENOMIC DNA]</scope>
    <source>
        <strain evidence="6">cv. Tatra</strain>
        <tissue evidence="5">Young leaves</tissue>
    </source>
</reference>
<evidence type="ECO:0000256" key="1">
    <source>
        <dbReference type="ARBA" id="ARBA00004651"/>
    </source>
</evidence>
<organism evidence="5 6">
    <name type="scientific">Trifolium pratense</name>
    <name type="common">Red clover</name>
    <dbReference type="NCBI Taxonomy" id="57577"/>
    <lineage>
        <taxon>Eukaryota</taxon>
        <taxon>Viridiplantae</taxon>
        <taxon>Streptophyta</taxon>
        <taxon>Embryophyta</taxon>
        <taxon>Tracheophyta</taxon>
        <taxon>Spermatophyta</taxon>
        <taxon>Magnoliopsida</taxon>
        <taxon>eudicotyledons</taxon>
        <taxon>Gunneridae</taxon>
        <taxon>Pentapetalae</taxon>
        <taxon>rosids</taxon>
        <taxon>fabids</taxon>
        <taxon>Fabales</taxon>
        <taxon>Fabaceae</taxon>
        <taxon>Papilionoideae</taxon>
        <taxon>50 kb inversion clade</taxon>
        <taxon>NPAAA clade</taxon>
        <taxon>Hologalegina</taxon>
        <taxon>IRL clade</taxon>
        <taxon>Trifolieae</taxon>
        <taxon>Trifolium</taxon>
    </lineage>
</organism>
<dbReference type="Pfam" id="PF02705">
    <property type="entry name" value="K_trans"/>
    <property type="match status" value="1"/>
</dbReference>
<protein>
    <submittedName>
        <fullName evidence="5">Potassium transporter 11-like protein</fullName>
    </submittedName>
</protein>
<proteinExistence type="inferred from homology"/>